<dbReference type="EMBL" id="CDMY01000262">
    <property type="protein sequence ID" value="CEL98100.1"/>
    <property type="molecule type" value="Genomic_DNA"/>
</dbReference>
<feature type="region of interest" description="Disordered" evidence="1">
    <location>
        <begin position="1"/>
        <end position="112"/>
    </location>
</feature>
<dbReference type="InParanoid" id="A0A0G4EM90"/>
<dbReference type="VEuPathDB" id="CryptoDB:Vbra_20516"/>
<feature type="compositionally biased region" description="Low complexity" evidence="1">
    <location>
        <begin position="1"/>
        <end position="24"/>
    </location>
</feature>
<organism evidence="2 3">
    <name type="scientific">Vitrella brassicaformis (strain CCMP3155)</name>
    <dbReference type="NCBI Taxonomy" id="1169540"/>
    <lineage>
        <taxon>Eukaryota</taxon>
        <taxon>Sar</taxon>
        <taxon>Alveolata</taxon>
        <taxon>Colpodellida</taxon>
        <taxon>Vitrellaceae</taxon>
        <taxon>Vitrella</taxon>
    </lineage>
</organism>
<accession>A0A0G4EM90</accession>
<evidence type="ECO:0000256" key="1">
    <source>
        <dbReference type="SAM" id="MobiDB-lite"/>
    </source>
</evidence>
<protein>
    <submittedName>
        <fullName evidence="2">Uncharacterized protein</fullName>
    </submittedName>
</protein>
<evidence type="ECO:0000313" key="2">
    <source>
        <dbReference type="EMBL" id="CEL98100.1"/>
    </source>
</evidence>
<sequence length="151" mass="15790">MASEVPQEQVEQTVEQQQQGQEQQHPPVYGGPAPGLTVQGGELPPPPPMDPTLYQPEQPDLKKKSKKSCAGSTCSPCCGPSTKKGELPPDVQSRAFGAGGEPLTSTGGPLMSTSRLLSSSRKVIETAGPKGYTQSGEFKLSKAGMEILGLV</sequence>
<dbReference type="AlphaFoldDB" id="A0A0G4EM90"/>
<reference evidence="2 3" key="1">
    <citation type="submission" date="2014-11" db="EMBL/GenBank/DDBJ databases">
        <authorList>
            <person name="Zhu J."/>
            <person name="Qi W."/>
            <person name="Song R."/>
        </authorList>
    </citation>
    <scope>NUCLEOTIDE SEQUENCE [LARGE SCALE GENOMIC DNA]</scope>
</reference>
<dbReference type="Proteomes" id="UP000041254">
    <property type="component" value="Unassembled WGS sequence"/>
</dbReference>
<name>A0A0G4EM90_VITBC</name>
<evidence type="ECO:0000313" key="3">
    <source>
        <dbReference type="Proteomes" id="UP000041254"/>
    </source>
</evidence>
<gene>
    <name evidence="2" type="ORF">Vbra_20516</name>
</gene>
<proteinExistence type="predicted"/>
<keyword evidence="3" id="KW-1185">Reference proteome</keyword>